<proteinExistence type="predicted"/>
<dbReference type="EMBL" id="CYKH01001647">
    <property type="protein sequence ID" value="CUG88509.1"/>
    <property type="molecule type" value="Genomic_DNA"/>
</dbReference>
<dbReference type="Proteomes" id="UP000051952">
    <property type="component" value="Unassembled WGS sequence"/>
</dbReference>
<feature type="compositionally biased region" description="Basic and acidic residues" evidence="5">
    <location>
        <begin position="708"/>
        <end position="727"/>
    </location>
</feature>
<dbReference type="VEuPathDB" id="TriTrypDB:BSAL_15765"/>
<evidence type="ECO:0000313" key="7">
    <source>
        <dbReference type="EMBL" id="CUG88509.1"/>
    </source>
</evidence>
<evidence type="ECO:0000256" key="5">
    <source>
        <dbReference type="SAM" id="MobiDB-lite"/>
    </source>
</evidence>
<feature type="region of interest" description="Disordered" evidence="5">
    <location>
        <begin position="708"/>
        <end position="736"/>
    </location>
</feature>
<feature type="transmembrane region" description="Helical" evidence="6">
    <location>
        <begin position="290"/>
        <end position="310"/>
    </location>
</feature>
<evidence type="ECO:0000256" key="3">
    <source>
        <dbReference type="ARBA" id="ARBA00022989"/>
    </source>
</evidence>
<keyword evidence="4 6" id="KW-0472">Membrane</keyword>
<dbReference type="GO" id="GO:0016020">
    <property type="term" value="C:membrane"/>
    <property type="evidence" value="ECO:0007669"/>
    <property type="project" value="UniProtKB-SubCell"/>
</dbReference>
<comment type="subcellular location">
    <subcellularLocation>
        <location evidence="1">Membrane</location>
        <topology evidence="1">Multi-pass membrane protein</topology>
    </subcellularLocation>
</comment>
<feature type="compositionally biased region" description="Polar residues" evidence="5">
    <location>
        <begin position="36"/>
        <end position="54"/>
    </location>
</feature>
<keyword evidence="8" id="KW-1185">Reference proteome</keyword>
<dbReference type="PANTHER" id="PTHR17920">
    <property type="entry name" value="TRANSMEMBRANE AND COILED-COIL DOMAIN-CONTAINING PROTEIN 4 TMCO4"/>
    <property type="match status" value="1"/>
</dbReference>
<evidence type="ECO:0000313" key="8">
    <source>
        <dbReference type="Proteomes" id="UP000051952"/>
    </source>
</evidence>
<feature type="region of interest" description="Disordered" evidence="5">
    <location>
        <begin position="36"/>
        <end position="58"/>
    </location>
</feature>
<organism evidence="7 8">
    <name type="scientific">Bodo saltans</name>
    <name type="common">Flagellated protozoan</name>
    <dbReference type="NCBI Taxonomy" id="75058"/>
    <lineage>
        <taxon>Eukaryota</taxon>
        <taxon>Discoba</taxon>
        <taxon>Euglenozoa</taxon>
        <taxon>Kinetoplastea</taxon>
        <taxon>Metakinetoplastina</taxon>
        <taxon>Eubodonida</taxon>
        <taxon>Bodonidae</taxon>
        <taxon>Bodo</taxon>
    </lineage>
</organism>
<accession>A0A0S4JEG5</accession>
<evidence type="ECO:0000256" key="1">
    <source>
        <dbReference type="ARBA" id="ARBA00004141"/>
    </source>
</evidence>
<dbReference type="AlphaFoldDB" id="A0A0S4JEG5"/>
<dbReference type="InterPro" id="IPR007941">
    <property type="entry name" value="DUF726"/>
</dbReference>
<evidence type="ECO:0000256" key="6">
    <source>
        <dbReference type="SAM" id="Phobius"/>
    </source>
</evidence>
<keyword evidence="2 6" id="KW-0812">Transmembrane</keyword>
<keyword evidence="3 6" id="KW-1133">Transmembrane helix</keyword>
<sequence>MMDIEYESDVWQPLPSALQDAATEVLDAQRQKYSSTVTAKGSSTAAHSTTQDQLPSGDDFSFEQRRAIATLLVEAVLRDDRLSDVFLGILLPPPWRGVHRREEEYAEEPLIVLRSRLLRSVASVPEAWREMICLMPMNMALKAGVYDARLRVAMRRLCRLLGTPWAVIEKREGALSAVDLDELKENDDKRSSILARKEKSKMSLKRVAAVGTFAAVGGVALFFTGGLAAPIIAPAFTALIGATTATLGFVGGIGGALLGGGAIAAAFGALIGLATHAAAMGALLTPLLTAANLTAVFGVGGAGLAGWKGVRRTGASSRFNIRGIDDIEDMPPLRVYGQDTKELEVYGKGFSDEDEDAELTKIPSAQPTTDDAGDDARSDGVPIVGAVGKKVSLAVSSFGHAATDDYTDEMFSQTMCGLVVPVYTVNVTLRNIATGGSIKNRSRINVLAVECHLDGVRLSLAGMKLNFGVWAHAPAKDIPPRHAAIAACHNKVARPTGAGGVICYRLAQYQPAKAHHQSLKLVPVDCPDLKYFRAEAKKLCSKGGLKIWVLSHTTITNTQHIGVVVERPSCKLSRAEIIARLEADNVTEDTSYSVDDVMVVAIRFKPHPRVILRFHPKLGRPASHVSGSYPLRELSQHLEDNRTNIERRRVLTIILKNMSDATTVSLKSIQCLTGMPLPGVSLPSVLRAGDHQQRVQLRRSCLVHRDRGGACVKQEDRSSESDQRQDSMRAIITGTV</sequence>
<evidence type="ECO:0000256" key="2">
    <source>
        <dbReference type="ARBA" id="ARBA00022692"/>
    </source>
</evidence>
<name>A0A0S4JEG5_BODSA</name>
<feature type="transmembrane region" description="Helical" evidence="6">
    <location>
        <begin position="207"/>
        <end position="225"/>
    </location>
</feature>
<dbReference type="PANTHER" id="PTHR17920:SF3">
    <property type="entry name" value="TRANSMEMBRANE AND COILED-COIL DOMAIN-CONTAINING PROTEIN 4"/>
    <property type="match status" value="1"/>
</dbReference>
<reference evidence="8" key="1">
    <citation type="submission" date="2015-09" db="EMBL/GenBank/DDBJ databases">
        <authorList>
            <consortium name="Pathogen Informatics"/>
        </authorList>
    </citation>
    <scope>NUCLEOTIDE SEQUENCE [LARGE SCALE GENOMIC DNA]</scope>
    <source>
        <strain evidence="8">Lake Konstanz</strain>
    </source>
</reference>
<protein>
    <submittedName>
        <fullName evidence="7">Transmembrane protein, putative</fullName>
    </submittedName>
</protein>
<gene>
    <name evidence="7" type="ORF">BSAL_15765</name>
</gene>
<evidence type="ECO:0000256" key="4">
    <source>
        <dbReference type="ARBA" id="ARBA00023136"/>
    </source>
</evidence>